<keyword evidence="1" id="KW-1133">Transmembrane helix</keyword>
<protein>
    <submittedName>
        <fullName evidence="3">Cytochrome C biogenesis protein</fullName>
    </submittedName>
</protein>
<dbReference type="OrthoDB" id="199532at2"/>
<dbReference type="InterPro" id="IPR052372">
    <property type="entry name" value="YpjD/HemX"/>
</dbReference>
<evidence type="ECO:0000256" key="1">
    <source>
        <dbReference type="SAM" id="Phobius"/>
    </source>
</evidence>
<sequence length="282" mass="31243">MFSLPTDRAFLWLGALLYLAGFLTGLLALLRRSDAQGPRTWLNILLVAGWACQWGGLYVRGMAVGGCPLGNTFELVQFVAWSAMVVYFFVGTAFRVSLLGLFTAGYAAALALISLIIPVWDAGRGQKIFGTNPWIELHAALAVFSYGVFGLLALTAVMHLLQNWSLKHKRLNGLFWFLPSVVQLDQINTRMLGLGVLLLTFSLGVGAAWWTRNTDTVDLAKLLVTVAVWFAYLVVLGLRWRARLVSVRFSWVCLVMFMLALISLGPVNSSRHHKVILTPTER</sequence>
<keyword evidence="4" id="KW-1185">Reference proteome</keyword>
<dbReference type="EMBL" id="SDHX01000002">
    <property type="protein sequence ID" value="RXK52859.1"/>
    <property type="molecule type" value="Genomic_DNA"/>
</dbReference>
<feature type="transmembrane region" description="Helical" evidence="1">
    <location>
        <begin position="101"/>
        <end position="120"/>
    </location>
</feature>
<dbReference type="GO" id="GO:0020037">
    <property type="term" value="F:heme binding"/>
    <property type="evidence" value="ECO:0007669"/>
    <property type="project" value="InterPro"/>
</dbReference>
<feature type="transmembrane region" description="Helical" evidence="1">
    <location>
        <begin position="191"/>
        <end position="210"/>
    </location>
</feature>
<gene>
    <name evidence="3" type="ORF">ESB00_14190</name>
</gene>
<dbReference type="RefSeq" id="WP_129048449.1">
    <property type="nucleotide sequence ID" value="NZ_SDHX01000002.1"/>
</dbReference>
<dbReference type="PANTHER" id="PTHR38034">
    <property type="entry name" value="INNER MEMBRANE PROTEIN YPJD"/>
    <property type="match status" value="1"/>
</dbReference>
<comment type="caution">
    <text evidence="3">The sequence shown here is derived from an EMBL/GenBank/DDBJ whole genome shotgun (WGS) entry which is preliminary data.</text>
</comment>
<evidence type="ECO:0000259" key="2">
    <source>
        <dbReference type="Pfam" id="PF01578"/>
    </source>
</evidence>
<proteinExistence type="predicted"/>
<dbReference type="Proteomes" id="UP000290218">
    <property type="component" value="Unassembled WGS sequence"/>
</dbReference>
<feature type="transmembrane region" description="Helical" evidence="1">
    <location>
        <begin position="140"/>
        <end position="161"/>
    </location>
</feature>
<organism evidence="3 4">
    <name type="scientific">Oleiharenicola lentus</name>
    <dbReference type="NCBI Taxonomy" id="2508720"/>
    <lineage>
        <taxon>Bacteria</taxon>
        <taxon>Pseudomonadati</taxon>
        <taxon>Verrucomicrobiota</taxon>
        <taxon>Opitutia</taxon>
        <taxon>Opitutales</taxon>
        <taxon>Opitutaceae</taxon>
        <taxon>Oleiharenicola</taxon>
    </lineage>
</organism>
<feature type="transmembrane region" description="Helical" evidence="1">
    <location>
        <begin position="249"/>
        <end position="267"/>
    </location>
</feature>
<accession>A0A4Q1C3N9</accession>
<feature type="transmembrane region" description="Helical" evidence="1">
    <location>
        <begin position="42"/>
        <end position="63"/>
    </location>
</feature>
<feature type="domain" description="Cytochrome c assembly protein" evidence="2">
    <location>
        <begin position="70"/>
        <end position="265"/>
    </location>
</feature>
<feature type="transmembrane region" description="Helical" evidence="1">
    <location>
        <begin position="75"/>
        <end position="94"/>
    </location>
</feature>
<reference evidence="3 4" key="1">
    <citation type="submission" date="2019-01" db="EMBL/GenBank/DDBJ databases">
        <title>Lacunisphaera sp. strain TWA-58.</title>
        <authorList>
            <person name="Chen W.-M."/>
        </authorList>
    </citation>
    <scope>NUCLEOTIDE SEQUENCE [LARGE SCALE GENOMIC DNA]</scope>
    <source>
        <strain evidence="3 4">TWA-58</strain>
    </source>
</reference>
<name>A0A4Q1C3N9_9BACT</name>
<keyword evidence="1" id="KW-0472">Membrane</keyword>
<dbReference type="AlphaFoldDB" id="A0A4Q1C3N9"/>
<feature type="transmembrane region" description="Helical" evidence="1">
    <location>
        <begin position="222"/>
        <end position="242"/>
    </location>
</feature>
<evidence type="ECO:0000313" key="3">
    <source>
        <dbReference type="EMBL" id="RXK52859.1"/>
    </source>
</evidence>
<dbReference type="InterPro" id="IPR002541">
    <property type="entry name" value="Cyt_c_assembly"/>
</dbReference>
<dbReference type="GO" id="GO:0017004">
    <property type="term" value="P:cytochrome complex assembly"/>
    <property type="evidence" value="ECO:0007669"/>
    <property type="project" value="InterPro"/>
</dbReference>
<evidence type="ECO:0000313" key="4">
    <source>
        <dbReference type="Proteomes" id="UP000290218"/>
    </source>
</evidence>
<keyword evidence="1" id="KW-0812">Transmembrane</keyword>
<dbReference type="PANTHER" id="PTHR38034:SF1">
    <property type="entry name" value="INNER MEMBRANE PROTEIN YPJD"/>
    <property type="match status" value="1"/>
</dbReference>
<feature type="transmembrane region" description="Helical" evidence="1">
    <location>
        <begin position="12"/>
        <end position="30"/>
    </location>
</feature>
<dbReference type="Pfam" id="PF01578">
    <property type="entry name" value="Cytochrom_C_asm"/>
    <property type="match status" value="1"/>
</dbReference>